<comment type="caution">
    <text evidence="2">The sequence shown here is derived from an EMBL/GenBank/DDBJ whole genome shotgun (WGS) entry which is preliminary data.</text>
</comment>
<feature type="region of interest" description="Disordered" evidence="1">
    <location>
        <begin position="119"/>
        <end position="140"/>
    </location>
</feature>
<evidence type="ECO:0000313" key="2">
    <source>
        <dbReference type="EMBL" id="KAF5405240.1"/>
    </source>
</evidence>
<proteinExistence type="predicted"/>
<gene>
    <name evidence="2" type="ORF">PHET_01119</name>
</gene>
<dbReference type="AlphaFoldDB" id="A0A8J4SU11"/>
<organism evidence="2 3">
    <name type="scientific">Paragonimus heterotremus</name>
    <dbReference type="NCBI Taxonomy" id="100268"/>
    <lineage>
        <taxon>Eukaryota</taxon>
        <taxon>Metazoa</taxon>
        <taxon>Spiralia</taxon>
        <taxon>Lophotrochozoa</taxon>
        <taxon>Platyhelminthes</taxon>
        <taxon>Trematoda</taxon>
        <taxon>Digenea</taxon>
        <taxon>Plagiorchiida</taxon>
        <taxon>Troglotremata</taxon>
        <taxon>Troglotrematidae</taxon>
        <taxon>Paragonimus</taxon>
    </lineage>
</organism>
<evidence type="ECO:0000313" key="3">
    <source>
        <dbReference type="Proteomes" id="UP000748531"/>
    </source>
</evidence>
<dbReference type="Proteomes" id="UP000748531">
    <property type="component" value="Unassembled WGS sequence"/>
</dbReference>
<evidence type="ECO:0000256" key="1">
    <source>
        <dbReference type="SAM" id="MobiDB-lite"/>
    </source>
</evidence>
<sequence>MFPYTLDAELNQSNPSNVVWSTEHYVASSPEQLNARCGEFFLALHWVNTTEIRCKRLSDGTVGNLPCDLLTGLFPAVELRNKISDRNSEHMSTLRLMDPLIMPNIEEWNQTMYRHTTSIDTTSRSPLRTPNKTGDRNSQNVFFPNDDDVYHKRTAIHRSATDSKIHLGKGDQGQLPMVTVFIIPADCQNNELKTVNLERAMSHPNSSDRVTIINEVKLHPHNIQGIRSNGA</sequence>
<keyword evidence="3" id="KW-1185">Reference proteome</keyword>
<reference evidence="2" key="1">
    <citation type="submission" date="2019-05" db="EMBL/GenBank/DDBJ databases">
        <title>Annotation for the trematode Paragonimus heterotremus.</title>
        <authorList>
            <person name="Choi Y.-J."/>
        </authorList>
    </citation>
    <scope>NUCLEOTIDE SEQUENCE</scope>
    <source>
        <strain evidence="2">LC</strain>
    </source>
</reference>
<dbReference type="OrthoDB" id="6258921at2759"/>
<name>A0A8J4SU11_9TREM</name>
<protein>
    <submittedName>
        <fullName evidence="2">Uncharacterized protein</fullName>
    </submittedName>
</protein>
<accession>A0A8J4SU11</accession>
<dbReference type="EMBL" id="LUCH01000402">
    <property type="protein sequence ID" value="KAF5405240.1"/>
    <property type="molecule type" value="Genomic_DNA"/>
</dbReference>